<evidence type="ECO:0000313" key="8">
    <source>
        <dbReference type="EMBL" id="TWT91307.1"/>
    </source>
</evidence>
<dbReference type="Gene3D" id="1.10.10.10">
    <property type="entry name" value="Winged helix-like DNA-binding domain superfamily/Winged helix DNA-binding domain"/>
    <property type="match status" value="1"/>
</dbReference>
<keyword evidence="1 6" id="KW-0963">Cytoplasm</keyword>
<keyword evidence="2 6" id="KW-0678">Repressor</keyword>
<evidence type="ECO:0000313" key="9">
    <source>
        <dbReference type="Proteomes" id="UP000320176"/>
    </source>
</evidence>
<dbReference type="PANTHER" id="PTHR35786:SF1">
    <property type="entry name" value="REDOX-SENSING TRANSCRIPTIONAL REPRESSOR REX 1"/>
    <property type="match status" value="1"/>
</dbReference>
<sequence length="213" mass="22592">MPHEPSGRLPQPAVGRLSLYFRELHRLNDGGTSHTSSRELGQLVDVSPAVVRRDLSAMGTIGRRGVGYEVVKLIDAIGQLLGSGVQWRVVLVGVGSLGDALLRYRGFERLGFRLTDAFDSDPAKWGRQVGGVLVSDASVMAGRLMETRPELAILAVPADQAPQVAAVLVGAGVSGILNFAPTMLKLPGTTAVVNVDLASELQRLAFSVQNSAR</sequence>
<dbReference type="GO" id="GO:0003677">
    <property type="term" value="F:DNA binding"/>
    <property type="evidence" value="ECO:0007669"/>
    <property type="project" value="UniProtKB-UniRule"/>
</dbReference>
<comment type="function">
    <text evidence="6">Modulates transcription in response to changes in cellular NADH/NAD(+) redox state.</text>
</comment>
<dbReference type="InterPro" id="IPR009718">
    <property type="entry name" value="Rex_DNA-bd_C_dom"/>
</dbReference>
<accession>A0A5C5ZWB5</accession>
<reference evidence="8 9" key="1">
    <citation type="submission" date="2019-02" db="EMBL/GenBank/DDBJ databases">
        <title>Deep-cultivation of Planctomycetes and their phenomic and genomic characterization uncovers novel biology.</title>
        <authorList>
            <person name="Wiegand S."/>
            <person name="Jogler M."/>
            <person name="Boedeker C."/>
            <person name="Pinto D."/>
            <person name="Vollmers J."/>
            <person name="Rivas-Marin E."/>
            <person name="Kohn T."/>
            <person name="Peeters S.H."/>
            <person name="Heuer A."/>
            <person name="Rast P."/>
            <person name="Oberbeckmann S."/>
            <person name="Bunk B."/>
            <person name="Jeske O."/>
            <person name="Meyerdierks A."/>
            <person name="Storesund J.E."/>
            <person name="Kallscheuer N."/>
            <person name="Luecker S."/>
            <person name="Lage O.M."/>
            <person name="Pohl T."/>
            <person name="Merkel B.J."/>
            <person name="Hornburger P."/>
            <person name="Mueller R.-W."/>
            <person name="Bruemmer F."/>
            <person name="Labrenz M."/>
            <person name="Spormann A.M."/>
            <person name="Op Den Camp H."/>
            <person name="Overmann J."/>
            <person name="Amann R."/>
            <person name="Jetten M.S.M."/>
            <person name="Mascher T."/>
            <person name="Medema M.H."/>
            <person name="Devos D.P."/>
            <person name="Kaster A.-K."/>
            <person name="Ovreas L."/>
            <person name="Rohde M."/>
            <person name="Galperin M.Y."/>
            <person name="Jogler C."/>
        </authorList>
    </citation>
    <scope>NUCLEOTIDE SEQUENCE [LARGE SCALE GENOMIC DNA]</scope>
    <source>
        <strain evidence="8 9">Pla52n</strain>
    </source>
</reference>
<evidence type="ECO:0000256" key="1">
    <source>
        <dbReference type="ARBA" id="ARBA00022490"/>
    </source>
</evidence>
<dbReference type="NCBIfam" id="NF003989">
    <property type="entry name" value="PRK05472.1-3"/>
    <property type="match status" value="1"/>
</dbReference>
<comment type="subcellular location">
    <subcellularLocation>
        <location evidence="6">Cytoplasm</location>
    </subcellularLocation>
</comment>
<dbReference type="Proteomes" id="UP000320176">
    <property type="component" value="Unassembled WGS sequence"/>
</dbReference>
<dbReference type="GO" id="GO:0045892">
    <property type="term" value="P:negative regulation of DNA-templated transcription"/>
    <property type="evidence" value="ECO:0007669"/>
    <property type="project" value="InterPro"/>
</dbReference>
<dbReference type="AlphaFoldDB" id="A0A5C5ZWB5"/>
<dbReference type="InterPro" id="IPR003781">
    <property type="entry name" value="CoA-bd"/>
</dbReference>
<keyword evidence="5 6" id="KW-0804">Transcription</keyword>
<evidence type="ECO:0000256" key="2">
    <source>
        <dbReference type="ARBA" id="ARBA00022491"/>
    </source>
</evidence>
<feature type="DNA-binding region" description="H-T-H motif" evidence="6">
    <location>
        <begin position="19"/>
        <end position="58"/>
    </location>
</feature>
<dbReference type="Gene3D" id="3.40.50.720">
    <property type="entry name" value="NAD(P)-binding Rossmann-like Domain"/>
    <property type="match status" value="1"/>
</dbReference>
<keyword evidence="4 6" id="KW-0238">DNA-binding</keyword>
<keyword evidence="6" id="KW-0520">NAD</keyword>
<feature type="binding site" evidence="6">
    <location>
        <begin position="93"/>
        <end position="98"/>
    </location>
    <ligand>
        <name>NAD(+)</name>
        <dbReference type="ChEBI" id="CHEBI:57540"/>
    </ligand>
</feature>
<keyword evidence="9" id="KW-1185">Reference proteome</keyword>
<name>A0A5C5ZWB5_9BACT</name>
<evidence type="ECO:0000256" key="3">
    <source>
        <dbReference type="ARBA" id="ARBA00023015"/>
    </source>
</evidence>
<evidence type="ECO:0000256" key="5">
    <source>
        <dbReference type="ARBA" id="ARBA00023163"/>
    </source>
</evidence>
<comment type="caution">
    <text evidence="8">The sequence shown here is derived from an EMBL/GenBank/DDBJ whole genome shotgun (WGS) entry which is preliminary data.</text>
</comment>
<proteinExistence type="inferred from homology"/>
<dbReference type="InterPro" id="IPR036390">
    <property type="entry name" value="WH_DNA-bd_sf"/>
</dbReference>
<dbReference type="NCBIfam" id="NF003996">
    <property type="entry name" value="PRK05472.2-5"/>
    <property type="match status" value="1"/>
</dbReference>
<feature type="domain" description="CoA-binding" evidence="7">
    <location>
        <begin position="82"/>
        <end position="183"/>
    </location>
</feature>
<dbReference type="SUPFAM" id="SSF51735">
    <property type="entry name" value="NAD(P)-binding Rossmann-fold domains"/>
    <property type="match status" value="1"/>
</dbReference>
<dbReference type="HAMAP" id="MF_01131">
    <property type="entry name" value="Rex"/>
    <property type="match status" value="1"/>
</dbReference>
<gene>
    <name evidence="6 8" type="primary">rex</name>
    <name evidence="8" type="ORF">Pla52n_66410</name>
</gene>
<dbReference type="Pfam" id="PF02629">
    <property type="entry name" value="CoA_binding"/>
    <property type="match status" value="1"/>
</dbReference>
<organism evidence="8 9">
    <name type="scientific">Stieleria varia</name>
    <dbReference type="NCBI Taxonomy" id="2528005"/>
    <lineage>
        <taxon>Bacteria</taxon>
        <taxon>Pseudomonadati</taxon>
        <taxon>Planctomycetota</taxon>
        <taxon>Planctomycetia</taxon>
        <taxon>Pirellulales</taxon>
        <taxon>Pirellulaceae</taxon>
        <taxon>Stieleria</taxon>
    </lineage>
</organism>
<dbReference type="NCBIfam" id="NF003994">
    <property type="entry name" value="PRK05472.2-3"/>
    <property type="match status" value="1"/>
</dbReference>
<dbReference type="GO" id="GO:0005737">
    <property type="term" value="C:cytoplasm"/>
    <property type="evidence" value="ECO:0007669"/>
    <property type="project" value="UniProtKB-SubCell"/>
</dbReference>
<dbReference type="SUPFAM" id="SSF46785">
    <property type="entry name" value="Winged helix' DNA-binding domain"/>
    <property type="match status" value="1"/>
</dbReference>
<evidence type="ECO:0000259" key="7">
    <source>
        <dbReference type="SMART" id="SM00881"/>
    </source>
</evidence>
<dbReference type="GO" id="GO:0003700">
    <property type="term" value="F:DNA-binding transcription factor activity"/>
    <property type="evidence" value="ECO:0007669"/>
    <property type="project" value="UniProtKB-UniRule"/>
</dbReference>
<comment type="similarity">
    <text evidence="6">Belongs to the transcriptional regulatory Rex family.</text>
</comment>
<evidence type="ECO:0000256" key="6">
    <source>
        <dbReference type="HAMAP-Rule" id="MF_01131"/>
    </source>
</evidence>
<dbReference type="EMBL" id="SJPN01000017">
    <property type="protein sequence ID" value="TWT91307.1"/>
    <property type="molecule type" value="Genomic_DNA"/>
</dbReference>
<protein>
    <recommendedName>
        <fullName evidence="6">Redox-sensing transcriptional repressor Rex</fullName>
    </recommendedName>
</protein>
<comment type="subunit">
    <text evidence="6">Homodimer.</text>
</comment>
<dbReference type="NCBIfam" id="NF003995">
    <property type="entry name" value="PRK05472.2-4"/>
    <property type="match status" value="1"/>
</dbReference>
<dbReference type="InterPro" id="IPR036388">
    <property type="entry name" value="WH-like_DNA-bd_sf"/>
</dbReference>
<dbReference type="OrthoDB" id="9784760at2"/>
<dbReference type="InterPro" id="IPR022876">
    <property type="entry name" value="Tscrpt_rep_Rex"/>
</dbReference>
<dbReference type="GO" id="GO:0051775">
    <property type="term" value="P:response to redox state"/>
    <property type="evidence" value="ECO:0007669"/>
    <property type="project" value="InterPro"/>
</dbReference>
<keyword evidence="3 6" id="KW-0805">Transcription regulation</keyword>
<dbReference type="Pfam" id="PF06971">
    <property type="entry name" value="Put_DNA-bind_N"/>
    <property type="match status" value="1"/>
</dbReference>
<dbReference type="PANTHER" id="PTHR35786">
    <property type="entry name" value="REDOX-SENSING TRANSCRIPTIONAL REPRESSOR REX"/>
    <property type="match status" value="1"/>
</dbReference>
<dbReference type="InterPro" id="IPR036291">
    <property type="entry name" value="NAD(P)-bd_dom_sf"/>
</dbReference>
<dbReference type="SMART" id="SM00881">
    <property type="entry name" value="CoA_binding"/>
    <property type="match status" value="1"/>
</dbReference>
<evidence type="ECO:0000256" key="4">
    <source>
        <dbReference type="ARBA" id="ARBA00023125"/>
    </source>
</evidence>